<dbReference type="EMBL" id="CAKOFQ010006784">
    <property type="protein sequence ID" value="CAH1971372.1"/>
    <property type="molecule type" value="Genomic_DNA"/>
</dbReference>
<feature type="region of interest" description="Disordered" evidence="1">
    <location>
        <begin position="330"/>
        <end position="396"/>
    </location>
</feature>
<gene>
    <name evidence="2" type="ORF">ACAOBT_LOCUS9392</name>
</gene>
<evidence type="ECO:0000313" key="3">
    <source>
        <dbReference type="Proteomes" id="UP001152888"/>
    </source>
</evidence>
<feature type="region of interest" description="Disordered" evidence="1">
    <location>
        <begin position="1"/>
        <end position="23"/>
    </location>
</feature>
<evidence type="ECO:0000256" key="1">
    <source>
        <dbReference type="SAM" id="MobiDB-lite"/>
    </source>
</evidence>
<protein>
    <submittedName>
        <fullName evidence="2">Uncharacterized protein</fullName>
    </submittedName>
</protein>
<dbReference type="Pfam" id="PF16063">
    <property type="entry name" value="DUF4805"/>
    <property type="match status" value="1"/>
</dbReference>
<name>A0A9P0P717_ACAOB</name>
<reference evidence="2" key="1">
    <citation type="submission" date="2022-03" db="EMBL/GenBank/DDBJ databases">
        <authorList>
            <person name="Sayadi A."/>
        </authorList>
    </citation>
    <scope>NUCLEOTIDE SEQUENCE</scope>
</reference>
<comment type="caution">
    <text evidence="2">The sequence shown here is derived from an EMBL/GenBank/DDBJ whole genome shotgun (WGS) entry which is preliminary data.</text>
</comment>
<dbReference type="Proteomes" id="UP001152888">
    <property type="component" value="Unassembled WGS sequence"/>
</dbReference>
<dbReference type="AlphaFoldDB" id="A0A9P0P717"/>
<evidence type="ECO:0000313" key="2">
    <source>
        <dbReference type="EMBL" id="CAH1971372.1"/>
    </source>
</evidence>
<dbReference type="InterPro" id="IPR032064">
    <property type="entry name" value="DUF4805"/>
</dbReference>
<sequence length="396" mass="45129">MEDPNKMVSPSPKDNNVGEDEDPTDLDIIRLQLRKPKSWNWQLTTSKSSPHVSLPTVQLLDYKGRLLVEAHDGWNVQSKVWKSGDPRKHYHLKKSRSDSTATSTLSTLNKHLEQMKRDSDVKTRKELPTMAPLTKCNSEMIGNRIGLNGCHPGGLVRNASAPACRENRHQRSRSDDLFLRRLKHSSEESIRRAEMDGYRRFIKPHLSVSQKEPDLQPKVKPRRRNGLMQTTEGGSFNGKALQPEMTELHHKRYTTRTSSAGTLVIEESFLKPTHRRRRRTVELEVPREEHELRGRSYGSTSSQPKAVKSGLFHSHSEVFPFERVLASKKVGKPSERVNGIQHSTRESEAPQQTHRRGSKTRRSCSSDSLVLKERIEGRGRISGKGQGFDWKSCASR</sequence>
<feature type="compositionally biased region" description="Basic residues" evidence="1">
    <location>
        <begin position="353"/>
        <end position="362"/>
    </location>
</feature>
<accession>A0A9P0P717</accession>
<organism evidence="2 3">
    <name type="scientific">Acanthoscelides obtectus</name>
    <name type="common">Bean weevil</name>
    <name type="synonym">Bruchus obtectus</name>
    <dbReference type="NCBI Taxonomy" id="200917"/>
    <lineage>
        <taxon>Eukaryota</taxon>
        <taxon>Metazoa</taxon>
        <taxon>Ecdysozoa</taxon>
        <taxon>Arthropoda</taxon>
        <taxon>Hexapoda</taxon>
        <taxon>Insecta</taxon>
        <taxon>Pterygota</taxon>
        <taxon>Neoptera</taxon>
        <taxon>Endopterygota</taxon>
        <taxon>Coleoptera</taxon>
        <taxon>Polyphaga</taxon>
        <taxon>Cucujiformia</taxon>
        <taxon>Chrysomeloidea</taxon>
        <taxon>Chrysomelidae</taxon>
        <taxon>Bruchinae</taxon>
        <taxon>Bruchini</taxon>
        <taxon>Acanthoscelides</taxon>
    </lineage>
</organism>
<dbReference type="OrthoDB" id="165498at2759"/>
<feature type="compositionally biased region" description="Basic and acidic residues" evidence="1">
    <location>
        <begin position="370"/>
        <end position="379"/>
    </location>
</feature>
<proteinExistence type="predicted"/>
<feature type="region of interest" description="Disordered" evidence="1">
    <location>
        <begin position="287"/>
        <end position="306"/>
    </location>
</feature>
<keyword evidence="3" id="KW-1185">Reference proteome</keyword>